<dbReference type="Pfam" id="PF03069">
    <property type="entry name" value="FmdA_AmdA"/>
    <property type="match status" value="1"/>
</dbReference>
<dbReference type="InterPro" id="IPR004304">
    <property type="entry name" value="FmdA_AmdA"/>
</dbReference>
<feature type="chain" id="PRO_5032755915" evidence="4">
    <location>
        <begin position="19"/>
        <end position="1039"/>
    </location>
</feature>
<organism evidence="6 7">
    <name type="scientific">Symbiodinium pilosum</name>
    <name type="common">Dinoflagellate</name>
    <dbReference type="NCBI Taxonomy" id="2952"/>
    <lineage>
        <taxon>Eukaryota</taxon>
        <taxon>Sar</taxon>
        <taxon>Alveolata</taxon>
        <taxon>Dinophyceae</taxon>
        <taxon>Suessiales</taxon>
        <taxon>Symbiodiniaceae</taxon>
        <taxon>Symbiodinium</taxon>
    </lineage>
</organism>
<dbReference type="Gene3D" id="3.10.28.20">
    <property type="entry name" value="Acetamidase/Formamidase-like domains"/>
    <property type="match status" value="1"/>
</dbReference>
<dbReference type="OrthoDB" id="9975579at2759"/>
<proteinExistence type="predicted"/>
<dbReference type="Gene3D" id="1.10.10.60">
    <property type="entry name" value="Homeodomain-like"/>
    <property type="match status" value="1"/>
</dbReference>
<dbReference type="Proteomes" id="UP000649617">
    <property type="component" value="Unassembled WGS sequence"/>
</dbReference>
<protein>
    <submittedName>
        <fullName evidence="6">AmdA protein</fullName>
    </submittedName>
</protein>
<dbReference type="InterPro" id="IPR018060">
    <property type="entry name" value="HTH_AraC"/>
</dbReference>
<comment type="caution">
    <text evidence="6">The sequence shown here is derived from an EMBL/GenBank/DDBJ whole genome shotgun (WGS) entry which is preliminary data.</text>
</comment>
<evidence type="ECO:0000313" key="6">
    <source>
        <dbReference type="EMBL" id="CAE7642745.1"/>
    </source>
</evidence>
<keyword evidence="7" id="KW-1185">Reference proteome</keyword>
<dbReference type="Pfam" id="PF12833">
    <property type="entry name" value="HTH_18"/>
    <property type="match status" value="1"/>
</dbReference>
<dbReference type="InterPro" id="IPR009057">
    <property type="entry name" value="Homeodomain-like_sf"/>
</dbReference>
<dbReference type="PROSITE" id="PS01124">
    <property type="entry name" value="HTH_ARAC_FAMILY_2"/>
    <property type="match status" value="1"/>
</dbReference>
<dbReference type="EMBL" id="CAJNIZ010042897">
    <property type="protein sequence ID" value="CAE7642745.1"/>
    <property type="molecule type" value="Genomic_DNA"/>
</dbReference>
<dbReference type="Gene3D" id="2.60.120.580">
    <property type="entry name" value="Acetamidase/Formamidase-like domains"/>
    <property type="match status" value="1"/>
</dbReference>
<dbReference type="GO" id="GO:0043565">
    <property type="term" value="F:sequence-specific DNA binding"/>
    <property type="evidence" value="ECO:0007669"/>
    <property type="project" value="InterPro"/>
</dbReference>
<evidence type="ECO:0000313" key="7">
    <source>
        <dbReference type="Proteomes" id="UP000649617"/>
    </source>
</evidence>
<gene>
    <name evidence="6" type="primary">amdA</name>
    <name evidence="6" type="ORF">SPIL2461_LOCUS17039</name>
</gene>
<dbReference type="PANTHER" id="PTHR31891">
    <property type="entry name" value="FORMAMIDASE C869.04-RELATED"/>
    <property type="match status" value="1"/>
</dbReference>
<keyword evidence="1" id="KW-0805">Transcription regulation</keyword>
<dbReference type="AlphaFoldDB" id="A0A812VNC3"/>
<evidence type="ECO:0000256" key="1">
    <source>
        <dbReference type="ARBA" id="ARBA00023015"/>
    </source>
</evidence>
<dbReference type="SMART" id="SM00342">
    <property type="entry name" value="HTH_ARAC"/>
    <property type="match status" value="1"/>
</dbReference>
<feature type="signal peptide" evidence="4">
    <location>
        <begin position="1"/>
        <end position="18"/>
    </location>
</feature>
<dbReference type="PANTHER" id="PTHR31891:SF1">
    <property type="entry name" value="FORMAMIDASE C869.04-RELATED"/>
    <property type="match status" value="1"/>
</dbReference>
<evidence type="ECO:0000256" key="4">
    <source>
        <dbReference type="SAM" id="SignalP"/>
    </source>
</evidence>
<accession>A0A812VNC3</accession>
<reference evidence="6" key="1">
    <citation type="submission" date="2021-02" db="EMBL/GenBank/DDBJ databases">
        <authorList>
            <person name="Dougan E. K."/>
            <person name="Rhodes N."/>
            <person name="Thang M."/>
            <person name="Chan C."/>
        </authorList>
    </citation>
    <scope>NUCLEOTIDE SEQUENCE</scope>
</reference>
<name>A0A812VNC3_SYMPI</name>
<keyword evidence="2" id="KW-0804">Transcription</keyword>
<dbReference type="GO" id="GO:0016811">
    <property type="term" value="F:hydrolase activity, acting on carbon-nitrogen (but not peptide) bonds, in linear amides"/>
    <property type="evidence" value="ECO:0007669"/>
    <property type="project" value="InterPro"/>
</dbReference>
<keyword evidence="4" id="KW-0732">Signal</keyword>
<dbReference type="GO" id="GO:0003700">
    <property type="term" value="F:DNA-binding transcription factor activity"/>
    <property type="evidence" value="ECO:0007669"/>
    <property type="project" value="InterPro"/>
</dbReference>
<feature type="region of interest" description="Disordered" evidence="3">
    <location>
        <begin position="753"/>
        <end position="775"/>
    </location>
</feature>
<dbReference type="SUPFAM" id="SSF46689">
    <property type="entry name" value="Homeodomain-like"/>
    <property type="match status" value="1"/>
</dbReference>
<feature type="domain" description="HTH araC/xylS-type" evidence="5">
    <location>
        <begin position="926"/>
        <end position="1029"/>
    </location>
</feature>
<sequence>MRTLFVVCAVALIGAVGGAVGDAVADTTDVKWQNRVVVDKQGAHCVDDPNCFNRYHPDIPAVVRANPGDMIIYHTRDALDSDLTLDSNADDLAALDLNLVHPMTGPVHIEGAERGDVIAVTLVDIEPDEYGYTVIVPGFGFLRDIYTEPYLVNWKLSRTHAVSDQMPGIKVPYEAFMGSVGVMPGQPEVETWLERERLLAEAGGVALPPQPIGALPSAVCGPEGPARDQCLRTVPPRENGGNMDVQQMQVGTTLLLPCFVDGCGLFVGDVHFAQGDGEVSGTAIETGAVVTLTVDIRKGQGAVITGPEVEGGTQIKDIEPSKFYQTIGLPLKAAGEVPPPHTYLDSEKIANLTNLSEDLTLAARDALIKMIAYIQREHGLTAEQAYILASVAVDLRIGQVVDVPNYVVTAVLNEDWVVYRKKHLLIGCHRADPTTYDLAKRVVGLLDEHLPAAKSRVARAPNAGRLASLLATAQMDVATLGPDDATAMLAGSNGFAAYGPVALRLLLPLEERLLVARAEFPERHAWLVASALVGTELVPAGQGADDLGVPWHPGARAFLEGRDGAVKRKGRGIVGHHLQAGGPGPRSYSPVQDRADGLAAKAALAPAGIGHDRFDHGQAVVHYAIGQGDHRPFVAGGGEDARQHDGADHRFEDRAVGRIGGAQGCAGLQPVAVGLRGQARRRALRLRPCGEAVEEGQGLALRRVAAGGQRPVHRCRDGGDAKQRRLIERGVGGFGSSQDRGRIARAAAQRVHRIGPPGGTAGGAQQPAAQKHLPRRRPFVQQLWASDPSGAPSGSGREAVLPSVSTQLVIRLGEQPLRIFRHRDDLEGYTVSTAVIGGPRLAPYVKDVSRPVPTVGAALRPGAAGLLIGASAGTFVGRHLPLEDVWGAAPVAALRAALWEAGSAAQRLAIFEAALVARLPKVTGLDPLIAQALAGFDAGAPVGAVAAASGYSHRAFTKRFAEAVGLKPKTYARLLRFGRALGPLAEGANSAAASSLADLAAWQGYADQAHFAREFRHFSGLTPGGYRRLAPPFARHVAL</sequence>
<evidence type="ECO:0000256" key="2">
    <source>
        <dbReference type="ARBA" id="ARBA00023163"/>
    </source>
</evidence>
<evidence type="ECO:0000256" key="3">
    <source>
        <dbReference type="SAM" id="MobiDB-lite"/>
    </source>
</evidence>
<evidence type="ECO:0000259" key="5">
    <source>
        <dbReference type="PROSITE" id="PS01124"/>
    </source>
</evidence>
<dbReference type="SUPFAM" id="SSF141130">
    <property type="entry name" value="Acetamidase/Formamidase-like"/>
    <property type="match status" value="1"/>
</dbReference>